<feature type="compositionally biased region" description="Basic residues" evidence="1">
    <location>
        <begin position="439"/>
        <end position="452"/>
    </location>
</feature>
<feature type="compositionally biased region" description="Basic and acidic residues" evidence="1">
    <location>
        <begin position="1"/>
        <end position="10"/>
    </location>
</feature>
<feature type="compositionally biased region" description="Basic and acidic residues" evidence="1">
    <location>
        <begin position="272"/>
        <end position="285"/>
    </location>
</feature>
<dbReference type="PANTHER" id="PTHR28122">
    <property type="entry name" value="E3 UBIQUITIN-PROTEIN LIGASE SUBSTRATE RECEPTOR MMS22"/>
    <property type="match status" value="1"/>
</dbReference>
<dbReference type="OrthoDB" id="2386201at2759"/>
<evidence type="ECO:0000256" key="1">
    <source>
        <dbReference type="SAM" id="MobiDB-lite"/>
    </source>
</evidence>
<feature type="region of interest" description="Disordered" evidence="1">
    <location>
        <begin position="1"/>
        <end position="354"/>
    </location>
</feature>
<feature type="compositionally biased region" description="Basic and acidic residues" evidence="1">
    <location>
        <begin position="243"/>
        <end position="252"/>
    </location>
</feature>
<feature type="compositionally biased region" description="Low complexity" evidence="1">
    <location>
        <begin position="493"/>
        <end position="502"/>
    </location>
</feature>
<proteinExistence type="predicted"/>
<feature type="region of interest" description="Disordered" evidence="1">
    <location>
        <begin position="966"/>
        <end position="1035"/>
    </location>
</feature>
<dbReference type="GeneID" id="81373712"/>
<evidence type="ECO:0000313" key="3">
    <source>
        <dbReference type="Proteomes" id="UP001147747"/>
    </source>
</evidence>
<feature type="compositionally biased region" description="Basic residues" evidence="1">
    <location>
        <begin position="720"/>
        <end position="729"/>
    </location>
</feature>
<dbReference type="GO" id="GO:0000724">
    <property type="term" value="P:double-strand break repair via homologous recombination"/>
    <property type="evidence" value="ECO:0007669"/>
    <property type="project" value="TreeGrafter"/>
</dbReference>
<feature type="compositionally biased region" description="Polar residues" evidence="1">
    <location>
        <begin position="730"/>
        <end position="741"/>
    </location>
</feature>
<reference evidence="2" key="1">
    <citation type="submission" date="2022-12" db="EMBL/GenBank/DDBJ databases">
        <authorList>
            <person name="Petersen C."/>
        </authorList>
    </citation>
    <scope>NUCLEOTIDE SEQUENCE</scope>
    <source>
        <strain evidence="2">IBT 29677</strain>
    </source>
</reference>
<keyword evidence="3" id="KW-1185">Reference proteome</keyword>
<feature type="compositionally biased region" description="Acidic residues" evidence="1">
    <location>
        <begin position="671"/>
        <end position="681"/>
    </location>
</feature>
<feature type="compositionally biased region" description="Polar residues" evidence="1">
    <location>
        <begin position="111"/>
        <end position="126"/>
    </location>
</feature>
<sequence length="2341" mass="263174">MTVEWRERGFVPDSDDEEEFDSLNTNNENIGDQSDALGGDVDLIYIAIPPSPSNPEAEAEDISKQQYQEHEHDGSTTSLGDDQAQLDAEEDGKGSQELASSPAIRLPSAVTPLQQTGTFSNESSRPATPLAKRTPGPRRSARTTRSNSSVTIANQNDDIWDIPSSPMQKARSSRKPRSQALTPKDTPSAKARRNRDTPQTSTPSASIRHIDTPSRDSSPDELMVLVPSPRKPLANINSNRPHRPSEHARSDDESSLSSAKSNISAPSPDNSQIRRDDTRESHEEDTLAQILPGLEIPEEFQLPSSQPELPQEDTAQRGVQDGIQIQFPDLQQESAQQSTRSLRPHKPNQLRPYTSEYAHYHKQMKLAGLRSIKLRAEAPQPRLAEVTDESQGQDSFNPNAIRSSPPAEEYLPAPKPKRRNEEQTTTPRARNHEDNSLTIRRKQSTKRRKRSHSGAWHDGTHLVSNDPRPQMIINSTPPGGLDPSIFDIPTSPPQSGSLSSASRTPRASDIFRFPPGSPPPSTKTLDVDSMDVTPDDDEPTLVNQEKPATSSDEEESSDSSGLESETAEERQIRRLSRQTRGVLPASWHRIDAQKRDQNQKALQASRHAQRADGKGVAKKLLRKSGQPVRPTQMDLGDDDESDEEPQSTRTPRPDEENADEDLARIIGFETPFDEAEEDDNFEDNRVDYMVPPTSRNTDPRAKPNSLKRVHPKESSIAKERRLKRARSQKQTRITDSSYGTQRTKRPPTKSKPKSKSKSKPAPRLGILDAPGVANHPEKDQPRFLRVAARRARSHQDGGRQSPNRKFLQLDSRRDTADANESLWAWRRGAIPQTNIQPRPKPRKNPTPANFSISRQRNTASSGSSWLTNHFPVVETGDSLDIDNDSTHQLPGGANSLPVEAPNSDATQSRSTHAEKRGHQWMIQRNTEISSLRRNILRPAAGNQTERSPGQPISRAMFHERVVQLNRDYRSRNSTRKFKPSSTLPSLPLDRYISNVGPAESSPRVVPQHNPALATESRSKPQVSVTQSRRRLKKRSPKHVDLTLDQFLQDAQQMPPIFDELEVFASTGSEPTRASTLNVGNGLFNWQRSYPLDFGVLPLRSGTFFHESTFIGSGEFARSMQLLKRDLDQGAGFCSIPFKDTIFRWGPWNDKVSSEMGIVFDSIIADVESLGASNSEATISPPLSSSSLALRALVSYASENLTFADPIDRAGFISRSLALALNLRDRIASALAASNIDDQNIARISCYNMVFVNQIRQVANHRLLSLSLGKEALDLIKPCVKDTIRAILSQTGRAEIKRLLEENEDDQRREMGIREGFPYTEACVIADQLLRSSEVFGRVLEDYEVEPYVEGIIRNQKDIGNLEIAWHSLFMKLPLHEIDKQGIARRELRFKARNDNWVLVTKLLSPVFESYHIHSATRTLSYNAYCRTLFQRCHRLINYWGWRDCKPILDTLYEFFAQRTLYNLKLEGSHGSPSFLDELDQNPSLEIRAGEPTFHTFLKIIASGMRFLSKRYDKKIIRNFAWRLLPNHGRMYPKDDDVSYEDLDALRNHHDLLCTLYWVVPDGCRPRLETIRNLVNPATSHIGTCDINLKSWTRLVRFKLSTDEEVSSLEPFAEWHSYLVNELRKQHLLARSEGEAQHKKGGCTTEQNIRTIISDNQIPIESLLSMALDGLLTAVKRAPTLEHAHRLISKTPFESLLPLFDPKVSRVNVVVSEALAVITAYTQKDGPALSSATDFPAPAALPAPEDDSQEYGDWDDIDAVMVEPTILSEGIEHVQSDLHPVVSRLVSDCFGADDCPDDAILESTVDCWTSVAQVLVRHGIKRWEDYLDPFGDESWKRLREKAQTRKFSPRFLAACIEKDSRILSDCRVLVMGMWMSSLMERSALLKFQHCLTEVLLNDLPKDPLLRNLPFYKEKKAVRYKLTIEELAQRRISLISSVLSNMREHVLGMELSADRNLSVTKREYSEVLEQMMSAMKKNYLELGGAVADARSDYVNFVHRIIRFLQELTNDIKPVDPFFINPALFPLPSSDPQYVVARLKRYVPKLSSEQGLQALIMFTQGIVERAIMEGQQDHLTDQLHAAMANTYEAGDPDKPTLRAILLQCIFPGYIELVFSARSAWLLSRSIIRSMTLVLKDLLFDMDATDSNCVSSVLGIFDAVFCSAYRALHPLSNRPAVFQNTCNLVMLATFIEMISSTLVVVDFIDRLTGVADETVSYIKWFRDFAVSVLSHLDDANNAGSMSEMNIQTDSGLQRPLGTPPSLPSHLVATRTIAFEEHQSCLKNWSSHGGRYYHTRSGHDSKEATLEPQIEHLVGNNAEARKALSDAVGEFLNRIDQLEFFADEHE</sequence>
<dbReference type="GO" id="GO:0035361">
    <property type="term" value="C:Cul8-RING ubiquitin ligase complex"/>
    <property type="evidence" value="ECO:0007669"/>
    <property type="project" value="TreeGrafter"/>
</dbReference>
<comment type="caution">
    <text evidence="2">The sequence shown here is derived from an EMBL/GenBank/DDBJ whole genome shotgun (WGS) entry which is preliminary data.</text>
</comment>
<feature type="compositionally biased region" description="Basic and acidic residues" evidence="1">
    <location>
        <begin position="61"/>
        <end position="74"/>
    </location>
</feature>
<dbReference type="InterPro" id="IPR019021">
    <property type="entry name" value="Mms22"/>
</dbReference>
<dbReference type="GO" id="GO:0031297">
    <property type="term" value="P:replication fork processing"/>
    <property type="evidence" value="ECO:0007669"/>
    <property type="project" value="InterPro"/>
</dbReference>
<protein>
    <submittedName>
        <fullName evidence="2">Uncharacterized protein</fullName>
    </submittedName>
</protein>
<dbReference type="Proteomes" id="UP001147747">
    <property type="component" value="Unassembled WGS sequence"/>
</dbReference>
<dbReference type="GO" id="GO:0005634">
    <property type="term" value="C:nucleus"/>
    <property type="evidence" value="ECO:0007669"/>
    <property type="project" value="InterPro"/>
</dbReference>
<feature type="compositionally biased region" description="Acidic residues" evidence="1">
    <location>
        <begin position="635"/>
        <end position="645"/>
    </location>
</feature>
<dbReference type="PANTHER" id="PTHR28122:SF1">
    <property type="entry name" value="E3 UBIQUITIN-PROTEIN LIGASE SUBSTRATE RECEPTOR MMS22"/>
    <property type="match status" value="1"/>
</dbReference>
<accession>A0A9W9VQZ3</accession>
<dbReference type="RefSeq" id="XP_056485352.1">
    <property type="nucleotide sequence ID" value="XM_056634732.1"/>
</dbReference>
<feature type="compositionally biased region" description="Polar residues" evidence="1">
    <location>
        <begin position="389"/>
        <end position="402"/>
    </location>
</feature>
<feature type="compositionally biased region" description="Polar residues" evidence="1">
    <location>
        <begin position="22"/>
        <end position="32"/>
    </location>
</feature>
<feature type="compositionally biased region" description="Polar residues" evidence="1">
    <location>
        <begin position="846"/>
        <end position="867"/>
    </location>
</feature>
<organism evidence="2 3">
    <name type="scientific">Penicillium cosmopolitanum</name>
    <dbReference type="NCBI Taxonomy" id="1131564"/>
    <lineage>
        <taxon>Eukaryota</taxon>
        <taxon>Fungi</taxon>
        <taxon>Dikarya</taxon>
        <taxon>Ascomycota</taxon>
        <taxon>Pezizomycotina</taxon>
        <taxon>Eurotiomycetes</taxon>
        <taxon>Eurotiomycetidae</taxon>
        <taxon>Eurotiales</taxon>
        <taxon>Aspergillaceae</taxon>
        <taxon>Penicillium</taxon>
    </lineage>
</organism>
<dbReference type="EMBL" id="JAPZBU010000009">
    <property type="protein sequence ID" value="KAJ5387554.1"/>
    <property type="molecule type" value="Genomic_DNA"/>
</dbReference>
<evidence type="ECO:0000313" key="2">
    <source>
        <dbReference type="EMBL" id="KAJ5387554.1"/>
    </source>
</evidence>
<feature type="compositionally biased region" description="Basic residues" evidence="1">
    <location>
        <begin position="742"/>
        <end position="760"/>
    </location>
</feature>
<feature type="compositionally biased region" description="Basic and acidic residues" evidence="1">
    <location>
        <begin position="588"/>
        <end position="598"/>
    </location>
</feature>
<feature type="compositionally biased region" description="Basic and acidic residues" evidence="1">
    <location>
        <begin position="208"/>
        <end position="218"/>
    </location>
</feature>
<dbReference type="Pfam" id="PF09462">
    <property type="entry name" value="Mus7"/>
    <property type="match status" value="1"/>
</dbReference>
<gene>
    <name evidence="2" type="ORF">N7509_010095</name>
</gene>
<feature type="compositionally biased region" description="Polar residues" evidence="1">
    <location>
        <begin position="329"/>
        <end position="341"/>
    </location>
</feature>
<feature type="compositionally biased region" description="Low complexity" evidence="1">
    <location>
        <begin position="255"/>
        <end position="268"/>
    </location>
</feature>
<reference evidence="2" key="2">
    <citation type="journal article" date="2023" name="IMA Fungus">
        <title>Comparative genomic study of the Penicillium genus elucidates a diverse pangenome and 15 lateral gene transfer events.</title>
        <authorList>
            <person name="Petersen C."/>
            <person name="Sorensen T."/>
            <person name="Nielsen M.R."/>
            <person name="Sondergaard T.E."/>
            <person name="Sorensen J.L."/>
            <person name="Fitzpatrick D.A."/>
            <person name="Frisvad J.C."/>
            <person name="Nielsen K.L."/>
        </authorList>
    </citation>
    <scope>NUCLEOTIDE SEQUENCE</scope>
    <source>
        <strain evidence="2">IBT 29677</strain>
    </source>
</reference>
<name>A0A9W9VQZ3_9EURO</name>
<feature type="region of interest" description="Disordered" evidence="1">
    <location>
        <begin position="380"/>
        <end position="917"/>
    </location>
</feature>